<accession>A0ABU9S292</accession>
<dbReference type="RefSeq" id="WP_342949742.1">
    <property type="nucleotide sequence ID" value="NZ_JAYMRV010000013.1"/>
</dbReference>
<dbReference type="Proteomes" id="UP001489897">
    <property type="component" value="Unassembled WGS sequence"/>
</dbReference>
<evidence type="ECO:0000313" key="1">
    <source>
        <dbReference type="EMBL" id="MEM5425933.1"/>
    </source>
</evidence>
<dbReference type="SUPFAM" id="SSF52172">
    <property type="entry name" value="CheY-like"/>
    <property type="match status" value="1"/>
</dbReference>
<name>A0ABU9S292_9BURK</name>
<reference evidence="1 2" key="1">
    <citation type="submission" date="2024-01" db="EMBL/GenBank/DDBJ databases">
        <title>The diversity of rhizobia nodulating Mimosa spp. in eleven states of Brazil covering several biomes is determined by host plant, location, and edaphic factors.</title>
        <authorList>
            <person name="Rouws L."/>
            <person name="Barauna A."/>
            <person name="Beukes C."/>
            <person name="De Faria S.M."/>
            <person name="Gross E."/>
            <person name="Dos Reis Junior F.B."/>
            <person name="Simon M."/>
            <person name="Maluk M."/>
            <person name="Odee D.W."/>
            <person name="Kenicer G."/>
            <person name="Young J.P.W."/>
            <person name="Reis V.M."/>
            <person name="Zilli J."/>
            <person name="James E.K."/>
        </authorList>
    </citation>
    <scope>NUCLEOTIDE SEQUENCE [LARGE SCALE GENOMIC DNA]</scope>
    <source>
        <strain evidence="1 2">JPY167</strain>
    </source>
</reference>
<organism evidence="1 2">
    <name type="scientific">Paraburkholderia ferrariae</name>
    <dbReference type="NCBI Taxonomy" id="386056"/>
    <lineage>
        <taxon>Bacteria</taxon>
        <taxon>Pseudomonadati</taxon>
        <taxon>Pseudomonadota</taxon>
        <taxon>Betaproteobacteria</taxon>
        <taxon>Burkholderiales</taxon>
        <taxon>Burkholderiaceae</taxon>
        <taxon>Paraburkholderia</taxon>
    </lineage>
</organism>
<gene>
    <name evidence="1" type="ORF">VSR73_33390</name>
</gene>
<dbReference type="InterPro" id="IPR011006">
    <property type="entry name" value="CheY-like_superfamily"/>
</dbReference>
<evidence type="ECO:0000313" key="2">
    <source>
        <dbReference type="Proteomes" id="UP001489897"/>
    </source>
</evidence>
<comment type="caution">
    <text evidence="1">The sequence shown here is derived from an EMBL/GenBank/DDBJ whole genome shotgun (WGS) entry which is preliminary data.</text>
</comment>
<protein>
    <submittedName>
        <fullName evidence="1">Response regulator receiver protein</fullName>
    </submittedName>
</protein>
<dbReference type="EMBL" id="JAYMRV010000013">
    <property type="protein sequence ID" value="MEM5425933.1"/>
    <property type="molecule type" value="Genomic_DNA"/>
</dbReference>
<keyword evidence="2" id="KW-1185">Reference proteome</keyword>
<sequence length="201" mass="22325">MLKPDDALAFGTAVAELKRATQDLERLEHDPATSPAGLARAQDRYYLSRLEWLRSECQLRRSAAHGVPKPVPVSGPIVIVGHDKWVRDSLAVLLDVKGYGRGYGRSKARAFDTWHEVWLEASQLIVVDVSLFSRGASTLLIEGFDTCIERPPIIALVWPQDAPAFTGKVDEIIHKPLALNELLNAIDRIGDCHLKRITDGR</sequence>
<proteinExistence type="predicted"/>